<sequence>MQTQITMGELDLEAIQSRIKQLTEIHCHPDLASHHHQDDLLTDSVLHLQGQISDIIEQYSVVTSLPPHHLDTYLENLKVELSSLEAENANLSNDIANLTNTYLEDSIRLHNNIEGLNSSLHFIHSQGLETKTADYQLQSEVAHGDSKFKISELNSQLEKKKGMLESLENLDYTLKRFEGFLKIEDTLTGIKVIEYDGNRISLSLRTYVPEIDMAEQNHELAIELLDGTLELKNAEIFPNDVYIGEIIVAAKSFV</sequence>
<gene>
    <name evidence="2" type="ORF">M8C21_031942</name>
</gene>
<keyword evidence="3" id="KW-1185">Reference proteome</keyword>
<keyword evidence="1" id="KW-0175">Coiled coil</keyword>
<name>A0AAD5GCR7_AMBAR</name>
<evidence type="ECO:0000313" key="3">
    <source>
        <dbReference type="Proteomes" id="UP001206925"/>
    </source>
</evidence>
<comment type="caution">
    <text evidence="2">The sequence shown here is derived from an EMBL/GenBank/DDBJ whole genome shotgun (WGS) entry which is preliminary data.</text>
</comment>
<dbReference type="Proteomes" id="UP001206925">
    <property type="component" value="Unassembled WGS sequence"/>
</dbReference>
<reference evidence="2" key="1">
    <citation type="submission" date="2022-06" db="EMBL/GenBank/DDBJ databases">
        <title>Uncovering the hologenomic basis of an extraordinary plant invasion.</title>
        <authorList>
            <person name="Bieker V.C."/>
            <person name="Martin M.D."/>
            <person name="Gilbert T."/>
            <person name="Hodgins K."/>
            <person name="Battlay P."/>
            <person name="Petersen B."/>
            <person name="Wilson J."/>
        </authorList>
    </citation>
    <scope>NUCLEOTIDE SEQUENCE</scope>
    <source>
        <strain evidence="2">AA19_3_7</strain>
        <tissue evidence="2">Leaf</tissue>
    </source>
</reference>
<dbReference type="AlphaFoldDB" id="A0AAD5GCR7"/>
<dbReference type="PANTHER" id="PTHR36037">
    <property type="entry name" value="RNA-DIRECTED DNA POLYMERASE (REVERSE TRANSCRIPTASE)-RELATED FAMILY PROTEIN"/>
    <property type="match status" value="1"/>
</dbReference>
<protein>
    <submittedName>
        <fullName evidence="2">Uncharacterized protein</fullName>
    </submittedName>
</protein>
<organism evidence="2 3">
    <name type="scientific">Ambrosia artemisiifolia</name>
    <name type="common">Common ragweed</name>
    <dbReference type="NCBI Taxonomy" id="4212"/>
    <lineage>
        <taxon>Eukaryota</taxon>
        <taxon>Viridiplantae</taxon>
        <taxon>Streptophyta</taxon>
        <taxon>Embryophyta</taxon>
        <taxon>Tracheophyta</taxon>
        <taxon>Spermatophyta</taxon>
        <taxon>Magnoliopsida</taxon>
        <taxon>eudicotyledons</taxon>
        <taxon>Gunneridae</taxon>
        <taxon>Pentapetalae</taxon>
        <taxon>asterids</taxon>
        <taxon>campanulids</taxon>
        <taxon>Asterales</taxon>
        <taxon>Asteraceae</taxon>
        <taxon>Asteroideae</taxon>
        <taxon>Heliantheae alliance</taxon>
        <taxon>Heliantheae</taxon>
        <taxon>Ambrosia</taxon>
    </lineage>
</organism>
<dbReference type="EMBL" id="JAMZMK010009458">
    <property type="protein sequence ID" value="KAI7735626.1"/>
    <property type="molecule type" value="Genomic_DNA"/>
</dbReference>
<feature type="coiled-coil region" evidence="1">
    <location>
        <begin position="74"/>
        <end position="101"/>
    </location>
</feature>
<evidence type="ECO:0000256" key="1">
    <source>
        <dbReference type="SAM" id="Coils"/>
    </source>
</evidence>
<proteinExistence type="predicted"/>
<evidence type="ECO:0000313" key="2">
    <source>
        <dbReference type="EMBL" id="KAI7735626.1"/>
    </source>
</evidence>
<dbReference type="PANTHER" id="PTHR36037:SF1">
    <property type="entry name" value="RNA-DIRECTED DNA POLYMERASE (REVERSE TRANSCRIPTASE)-RELATED FAMILY PROTEIN"/>
    <property type="match status" value="1"/>
</dbReference>
<accession>A0AAD5GCR7</accession>